<dbReference type="PANTHER" id="PTHR15493">
    <property type="entry name" value="F-BOX ONLY PROTEIN 5 AND 43"/>
    <property type="match status" value="1"/>
</dbReference>
<dbReference type="AlphaFoldDB" id="A0A8X6YA16"/>
<gene>
    <name evidence="2" type="primary">AVEN_269634_1</name>
    <name evidence="2" type="ORF">TNIN_385641</name>
</gene>
<dbReference type="PANTHER" id="PTHR15493:SF9">
    <property type="entry name" value="GH14043P"/>
    <property type="match status" value="1"/>
</dbReference>
<evidence type="ECO:0000313" key="3">
    <source>
        <dbReference type="Proteomes" id="UP000886998"/>
    </source>
</evidence>
<dbReference type="GO" id="GO:0007088">
    <property type="term" value="P:regulation of mitotic nuclear division"/>
    <property type="evidence" value="ECO:0007669"/>
    <property type="project" value="InterPro"/>
</dbReference>
<evidence type="ECO:0000259" key="1">
    <source>
        <dbReference type="Pfam" id="PF00646"/>
    </source>
</evidence>
<dbReference type="Proteomes" id="UP000886998">
    <property type="component" value="Unassembled WGS sequence"/>
</dbReference>
<keyword evidence="3" id="KW-1185">Reference proteome</keyword>
<dbReference type="GO" id="GO:0005634">
    <property type="term" value="C:nucleus"/>
    <property type="evidence" value="ECO:0007669"/>
    <property type="project" value="TreeGrafter"/>
</dbReference>
<proteinExistence type="predicted"/>
<organism evidence="2 3">
    <name type="scientific">Trichonephila inaurata madagascariensis</name>
    <dbReference type="NCBI Taxonomy" id="2747483"/>
    <lineage>
        <taxon>Eukaryota</taxon>
        <taxon>Metazoa</taxon>
        <taxon>Ecdysozoa</taxon>
        <taxon>Arthropoda</taxon>
        <taxon>Chelicerata</taxon>
        <taxon>Arachnida</taxon>
        <taxon>Araneae</taxon>
        <taxon>Araneomorphae</taxon>
        <taxon>Entelegynae</taxon>
        <taxon>Araneoidea</taxon>
        <taxon>Nephilidae</taxon>
        <taxon>Trichonephila</taxon>
        <taxon>Trichonephila inaurata</taxon>
    </lineage>
</organism>
<dbReference type="OrthoDB" id="6427625at2759"/>
<feature type="domain" description="F-box" evidence="1">
    <location>
        <begin position="197"/>
        <end position="226"/>
    </location>
</feature>
<dbReference type="CDD" id="cd22086">
    <property type="entry name" value="F-box_EMI"/>
    <property type="match status" value="1"/>
</dbReference>
<comment type="caution">
    <text evidence="2">The sequence shown here is derived from an EMBL/GenBank/DDBJ whole genome shotgun (WGS) entry which is preliminary data.</text>
</comment>
<dbReference type="GO" id="GO:0045835">
    <property type="term" value="P:negative regulation of meiotic nuclear division"/>
    <property type="evidence" value="ECO:0007669"/>
    <property type="project" value="InterPro"/>
</dbReference>
<protein>
    <recommendedName>
        <fullName evidence="1">F-box domain-containing protein</fullName>
    </recommendedName>
</protein>
<accession>A0A8X6YA16</accession>
<dbReference type="EMBL" id="BMAV01016357">
    <property type="protein sequence ID" value="GFY67065.1"/>
    <property type="molecule type" value="Genomic_DNA"/>
</dbReference>
<dbReference type="InterPro" id="IPR036047">
    <property type="entry name" value="F-box-like_dom_sf"/>
</dbReference>
<dbReference type="SUPFAM" id="SSF57850">
    <property type="entry name" value="RING/U-box"/>
    <property type="match status" value="1"/>
</dbReference>
<dbReference type="Pfam" id="PF00646">
    <property type="entry name" value="F-box"/>
    <property type="match status" value="1"/>
</dbReference>
<evidence type="ECO:0000313" key="2">
    <source>
        <dbReference type="EMBL" id="GFY67065.1"/>
    </source>
</evidence>
<dbReference type="Gene3D" id="1.20.1280.50">
    <property type="match status" value="1"/>
</dbReference>
<dbReference type="SUPFAM" id="SSF81383">
    <property type="entry name" value="F-box domain"/>
    <property type="match status" value="1"/>
</dbReference>
<sequence length="374" mass="42816">MTSTPKKQGILPFSTPIQSDNDSGYFGSNCKTSLTKFIHFISPIKDYPCKKKPVDLKAREKVCSSLFGGIANYSKTYLRESPSLKVDDCSTASDFTESFQDSFAEYETDEISNIPFPKFMLHDLNCDAISSKTKSCNSPQYKKSNTSFKKEITLNFTNFQKDLFNSENTSRKVILNKHKKVDFLEELERINCLLNIKFILSLLPAEDLTKMCCVSRKWKEIVLSDKDANSRRQKYLEELIEQKENKRKENLLSDDSSRVRIVPEFKILFSDIANLKKFDKSVPNKQPLVKQISEKFKSFVEEGKNLKNGTLKKCPRCGYAAESCGGEEYFCKHCNYSFCQSCWGPFSSENHSCKKPEVSAVIGSKKSKKNLRRL</sequence>
<reference evidence="2" key="1">
    <citation type="submission" date="2020-08" db="EMBL/GenBank/DDBJ databases">
        <title>Multicomponent nature underlies the extraordinary mechanical properties of spider dragline silk.</title>
        <authorList>
            <person name="Kono N."/>
            <person name="Nakamura H."/>
            <person name="Mori M."/>
            <person name="Yoshida Y."/>
            <person name="Ohtoshi R."/>
            <person name="Malay A.D."/>
            <person name="Moran D.A.P."/>
            <person name="Tomita M."/>
            <person name="Numata K."/>
            <person name="Arakawa K."/>
        </authorList>
    </citation>
    <scope>NUCLEOTIDE SEQUENCE</scope>
</reference>
<dbReference type="InterPro" id="IPR001810">
    <property type="entry name" value="F-box_dom"/>
</dbReference>
<dbReference type="InterPro" id="IPR047147">
    <property type="entry name" value="FBX5_43"/>
</dbReference>
<name>A0A8X6YA16_9ARAC</name>